<dbReference type="EMBL" id="VIKT02000007">
    <property type="protein sequence ID" value="NHF62772.1"/>
    <property type="molecule type" value="Genomic_DNA"/>
</dbReference>
<organism evidence="2 3">
    <name type="scientific">Microcella pacifica</name>
    <dbReference type="NCBI Taxonomy" id="2591847"/>
    <lineage>
        <taxon>Bacteria</taxon>
        <taxon>Bacillati</taxon>
        <taxon>Actinomycetota</taxon>
        <taxon>Actinomycetes</taxon>
        <taxon>Micrococcales</taxon>
        <taxon>Microbacteriaceae</taxon>
        <taxon>Microcella</taxon>
    </lineage>
</organism>
<evidence type="ECO:0000256" key="1">
    <source>
        <dbReference type="SAM" id="Phobius"/>
    </source>
</evidence>
<keyword evidence="1" id="KW-0472">Membrane</keyword>
<accession>A0A9E5JNP4</accession>
<protein>
    <submittedName>
        <fullName evidence="2">Phage holin family protein</fullName>
    </submittedName>
</protein>
<comment type="caution">
    <text evidence="2">The sequence shown here is derived from an EMBL/GenBank/DDBJ whole genome shotgun (WGS) entry which is preliminary data.</text>
</comment>
<name>A0A9E5JNP4_9MICO</name>
<sequence length="138" mass="14228">MTTPSEGRSRRGLISLIADVPRLIIELLQAEIASLKAEISSKLKSAGIGAGLLVGAGVFAFFAALVFTAAAVLALALVVPAWAAALIVGGALLVLAALIGLIGYGQLKRGVPLTPTETIDSVKEDVRAIRGLRKRENS</sequence>
<keyword evidence="1" id="KW-0812">Transmembrane</keyword>
<dbReference type="InterPro" id="IPR009937">
    <property type="entry name" value="Phage_holin_3_6"/>
</dbReference>
<keyword evidence="3" id="KW-1185">Reference proteome</keyword>
<proteinExistence type="predicted"/>
<reference evidence="2 3" key="1">
    <citation type="submission" date="2019-06" db="EMBL/GenBank/DDBJ databases">
        <authorList>
            <person name="De-Chao Zhang Q."/>
        </authorList>
    </citation>
    <scope>NUCLEOTIDE SEQUENCE [LARGE SCALE GENOMIC DNA]</scope>
    <source>
        <strain evidence="2 3">KN1116</strain>
    </source>
</reference>
<dbReference type="RefSeq" id="WP_152583365.1">
    <property type="nucleotide sequence ID" value="NZ_JAVJPO010000013.1"/>
</dbReference>
<dbReference type="Pfam" id="PF07332">
    <property type="entry name" value="Phage_holin_3_6"/>
    <property type="match status" value="1"/>
</dbReference>
<evidence type="ECO:0000313" key="3">
    <source>
        <dbReference type="Proteomes" id="UP000818266"/>
    </source>
</evidence>
<feature type="transmembrane region" description="Helical" evidence="1">
    <location>
        <begin position="50"/>
        <end position="76"/>
    </location>
</feature>
<dbReference type="OrthoDB" id="5122083at2"/>
<reference evidence="2 3" key="2">
    <citation type="submission" date="2020-03" db="EMBL/GenBank/DDBJ databases">
        <title>Chryseoglobus sp. isolated from a deep-sea seamount.</title>
        <authorList>
            <person name="Zhang D.-C."/>
        </authorList>
    </citation>
    <scope>NUCLEOTIDE SEQUENCE [LARGE SCALE GENOMIC DNA]</scope>
    <source>
        <strain evidence="2 3">KN1116</strain>
    </source>
</reference>
<evidence type="ECO:0000313" key="2">
    <source>
        <dbReference type="EMBL" id="NHF62772.1"/>
    </source>
</evidence>
<feature type="transmembrane region" description="Helical" evidence="1">
    <location>
        <begin position="82"/>
        <end position="104"/>
    </location>
</feature>
<gene>
    <name evidence="2" type="ORF">FK219_005905</name>
</gene>
<dbReference type="AlphaFoldDB" id="A0A9E5JNP4"/>
<keyword evidence="1" id="KW-1133">Transmembrane helix</keyword>
<dbReference type="Proteomes" id="UP000818266">
    <property type="component" value="Unassembled WGS sequence"/>
</dbReference>